<feature type="transmembrane region" description="Helical" evidence="1">
    <location>
        <begin position="6"/>
        <end position="30"/>
    </location>
</feature>
<reference evidence="3" key="1">
    <citation type="submission" date="2016-10" db="EMBL/GenBank/DDBJ databases">
        <authorList>
            <person name="Varghese N."/>
            <person name="Submissions S."/>
        </authorList>
    </citation>
    <scope>NUCLEOTIDE SEQUENCE [LARGE SCALE GENOMIC DNA]</scope>
    <source>
        <strain evidence="3">CGMCC 1.7738</strain>
    </source>
</reference>
<feature type="transmembrane region" description="Helical" evidence="1">
    <location>
        <begin position="84"/>
        <end position="101"/>
    </location>
</feature>
<feature type="transmembrane region" description="Helical" evidence="1">
    <location>
        <begin position="108"/>
        <end position="124"/>
    </location>
</feature>
<name>A0A1I4C0L4_9EURY</name>
<proteinExistence type="predicted"/>
<dbReference type="AlphaFoldDB" id="A0A1I4C0L4"/>
<keyword evidence="1" id="KW-0472">Membrane</keyword>
<organism evidence="2 3">
    <name type="scientific">Halogranum rubrum</name>
    <dbReference type="NCBI Taxonomy" id="553466"/>
    <lineage>
        <taxon>Archaea</taxon>
        <taxon>Methanobacteriati</taxon>
        <taxon>Methanobacteriota</taxon>
        <taxon>Stenosarchaea group</taxon>
        <taxon>Halobacteria</taxon>
        <taxon>Halobacteriales</taxon>
        <taxon>Haloferacaceae</taxon>
    </lineage>
</organism>
<gene>
    <name evidence="2" type="ORF">SAMN04487950_0843</name>
</gene>
<evidence type="ECO:0000313" key="2">
    <source>
        <dbReference type="EMBL" id="SFK73691.1"/>
    </source>
</evidence>
<feature type="transmembrane region" description="Helical" evidence="1">
    <location>
        <begin position="51"/>
        <end position="72"/>
    </location>
</feature>
<accession>A0A1I4C0L4</accession>
<dbReference type="Proteomes" id="UP000199607">
    <property type="component" value="Unassembled WGS sequence"/>
</dbReference>
<keyword evidence="1" id="KW-0812">Transmembrane</keyword>
<dbReference type="EMBL" id="FOTC01000001">
    <property type="protein sequence ID" value="SFK73691.1"/>
    <property type="molecule type" value="Genomic_DNA"/>
</dbReference>
<evidence type="ECO:0000313" key="3">
    <source>
        <dbReference type="Proteomes" id="UP000199607"/>
    </source>
</evidence>
<protein>
    <submittedName>
        <fullName evidence="2">Uncharacterized protein</fullName>
    </submittedName>
</protein>
<keyword evidence="3" id="KW-1185">Reference proteome</keyword>
<dbReference type="STRING" id="553466.SAMN04487950_0843"/>
<sequence>MTTTGQFLWNIASSLLPLIGVHLVPVYFFARYTRRGRPTDLKFAVYGTISTHLFLLLSTPVVSNAVNAWYLWDFLPGQSRFADYVYDQLFVLVPLFVILAYGLSREKPVLLVCWSVLFGLIAAFAPMEFWYWYLFPIELGAVLYYVSRTWSSGKPIEEQTV</sequence>
<keyword evidence="1" id="KW-1133">Transmembrane helix</keyword>
<evidence type="ECO:0000256" key="1">
    <source>
        <dbReference type="SAM" id="Phobius"/>
    </source>
</evidence>